<comment type="subcellular location">
    <subcellularLocation>
        <location evidence="1">Cell membrane</location>
        <topology evidence="1">Multi-pass membrane protein</topology>
    </subcellularLocation>
</comment>
<evidence type="ECO:0000313" key="8">
    <source>
        <dbReference type="Proteomes" id="UP000184112"/>
    </source>
</evidence>
<keyword evidence="5 6" id="KW-0472">Membrane</keyword>
<feature type="transmembrane region" description="Helical" evidence="6">
    <location>
        <begin position="126"/>
        <end position="144"/>
    </location>
</feature>
<feature type="transmembrane region" description="Helical" evidence="6">
    <location>
        <begin position="388"/>
        <end position="407"/>
    </location>
</feature>
<sequence length="499" mass="56734">MVIFVFRTLLLIILGLYKNLFKQTAIYGLATVLPRMLSFLLVRLYTGILPTAEYGEVSIVLSWMVFFNVVLSYGMETAFFRFYSAEEDKKNVIATSTISIFWSSIGFLFAALIFRNTLANWAEVDAQYITYSVWILVLDALVLVPFSKLRANQRPMVYAAIKIGNVVINLLLNIFFLMYLPKLAAANPNSVWDNLYVENFQIAYIFIANLLASLATFIVLSPNYLSLGRKFDPVLWKKMMKYGLPILVAGLAFAVNEHFDKILLGYLLPENLAKSEVGAYSACYKLGLFMVLFATAFRLGIEPFFFSHAKNEKAPQTYAVITKYFVIFGSLILLGVIVFADVLKFLLLDNKSYWEAMKVVPLIILANFFLGIYNNLSVWYKLTDKTKIGAYISIVGAIITLVLNYFLIPKYSYYGSAIATISAYGSMMLISYILGNKYYPIPYDMNKIGAYLGISILFSAISFYGFRENYFVGIPLLLAFMYFVYHNEKDTIKGIMNRK</sequence>
<organism evidence="7 8">
    <name type="scientific">Flavobacterium johnsoniae</name>
    <name type="common">Cytophaga johnsonae</name>
    <dbReference type="NCBI Taxonomy" id="986"/>
    <lineage>
        <taxon>Bacteria</taxon>
        <taxon>Pseudomonadati</taxon>
        <taxon>Bacteroidota</taxon>
        <taxon>Flavobacteriia</taxon>
        <taxon>Flavobacteriales</taxon>
        <taxon>Flavobacteriaceae</taxon>
        <taxon>Flavobacterium</taxon>
    </lineage>
</organism>
<keyword evidence="2" id="KW-1003">Cell membrane</keyword>
<feature type="transmembrane region" description="Helical" evidence="6">
    <location>
        <begin position="413"/>
        <end position="436"/>
    </location>
</feature>
<dbReference type="EMBL" id="FQWH01000001">
    <property type="protein sequence ID" value="SHG16022.1"/>
    <property type="molecule type" value="Genomic_DNA"/>
</dbReference>
<dbReference type="InterPro" id="IPR050833">
    <property type="entry name" value="Poly_Biosynth_Transport"/>
</dbReference>
<feature type="transmembrane region" description="Helical" evidence="6">
    <location>
        <begin position="57"/>
        <end position="80"/>
    </location>
</feature>
<feature type="transmembrane region" description="Helical" evidence="6">
    <location>
        <begin position="321"/>
        <end position="347"/>
    </location>
</feature>
<feature type="transmembrane region" description="Helical" evidence="6">
    <location>
        <begin position="92"/>
        <end position="114"/>
    </location>
</feature>
<evidence type="ECO:0000256" key="5">
    <source>
        <dbReference type="ARBA" id="ARBA00023136"/>
    </source>
</evidence>
<accession>A0A1M5HJM4</accession>
<dbReference type="GO" id="GO:0005886">
    <property type="term" value="C:plasma membrane"/>
    <property type="evidence" value="ECO:0007669"/>
    <property type="project" value="UniProtKB-SubCell"/>
</dbReference>
<feature type="transmembrane region" description="Helical" evidence="6">
    <location>
        <begin position="200"/>
        <end position="221"/>
    </location>
</feature>
<feature type="transmembrane region" description="Helical" evidence="6">
    <location>
        <begin position="279"/>
        <end position="301"/>
    </location>
</feature>
<dbReference type="InterPro" id="IPR002797">
    <property type="entry name" value="Polysacc_synth"/>
</dbReference>
<dbReference type="PANTHER" id="PTHR30250">
    <property type="entry name" value="PST FAMILY PREDICTED COLANIC ACID TRANSPORTER"/>
    <property type="match status" value="1"/>
</dbReference>
<evidence type="ECO:0000256" key="6">
    <source>
        <dbReference type="SAM" id="Phobius"/>
    </source>
</evidence>
<proteinExistence type="predicted"/>
<feature type="transmembrane region" description="Helical" evidence="6">
    <location>
        <begin position="359"/>
        <end position="376"/>
    </location>
</feature>
<evidence type="ECO:0000256" key="4">
    <source>
        <dbReference type="ARBA" id="ARBA00022989"/>
    </source>
</evidence>
<feature type="transmembrane region" description="Helical" evidence="6">
    <location>
        <begin position="156"/>
        <end position="180"/>
    </location>
</feature>
<feature type="transmembrane region" description="Helical" evidence="6">
    <location>
        <begin position="470"/>
        <end position="486"/>
    </location>
</feature>
<dbReference type="AlphaFoldDB" id="A0A1M5HJM4"/>
<keyword evidence="3 6" id="KW-0812">Transmembrane</keyword>
<gene>
    <name evidence="7" type="ORF">SAMN05444388_101884</name>
</gene>
<protein>
    <submittedName>
        <fullName evidence="7">Membrane protein involved in the export of O-antigen and teichoic acid</fullName>
    </submittedName>
</protein>
<keyword evidence="4 6" id="KW-1133">Transmembrane helix</keyword>
<reference evidence="7 8" key="1">
    <citation type="submission" date="2016-11" db="EMBL/GenBank/DDBJ databases">
        <authorList>
            <person name="Jaros S."/>
            <person name="Januszkiewicz K."/>
            <person name="Wedrychowicz H."/>
        </authorList>
    </citation>
    <scope>NUCLEOTIDE SEQUENCE [LARGE SCALE GENOMIC DNA]</scope>
    <source>
        <strain evidence="7 8">DSM 6792</strain>
    </source>
</reference>
<evidence type="ECO:0000256" key="2">
    <source>
        <dbReference type="ARBA" id="ARBA00022475"/>
    </source>
</evidence>
<dbReference type="PANTHER" id="PTHR30250:SF11">
    <property type="entry name" value="O-ANTIGEN TRANSPORTER-RELATED"/>
    <property type="match status" value="1"/>
</dbReference>
<name>A0A1M5HJM4_FLAJO</name>
<feature type="transmembrane region" description="Helical" evidence="6">
    <location>
        <begin position="25"/>
        <end position="45"/>
    </location>
</feature>
<evidence type="ECO:0000313" key="7">
    <source>
        <dbReference type="EMBL" id="SHG16022.1"/>
    </source>
</evidence>
<feature type="transmembrane region" description="Helical" evidence="6">
    <location>
        <begin position="242"/>
        <end position="259"/>
    </location>
</feature>
<evidence type="ECO:0000256" key="3">
    <source>
        <dbReference type="ARBA" id="ARBA00022692"/>
    </source>
</evidence>
<feature type="transmembrane region" description="Helical" evidence="6">
    <location>
        <begin position="448"/>
        <end position="464"/>
    </location>
</feature>
<dbReference type="Proteomes" id="UP000184112">
    <property type="component" value="Unassembled WGS sequence"/>
</dbReference>
<evidence type="ECO:0000256" key="1">
    <source>
        <dbReference type="ARBA" id="ARBA00004651"/>
    </source>
</evidence>
<dbReference type="Pfam" id="PF01943">
    <property type="entry name" value="Polysacc_synt"/>
    <property type="match status" value="1"/>
</dbReference>